<evidence type="ECO:0000259" key="2">
    <source>
        <dbReference type="Pfam" id="PF00079"/>
    </source>
</evidence>
<name>A0AAD8SQK5_LOLMU</name>
<dbReference type="PANTHER" id="PTHR11461">
    <property type="entry name" value="SERINE PROTEASE INHIBITOR, SERPIN"/>
    <property type="match status" value="1"/>
</dbReference>
<evidence type="ECO:0000313" key="3">
    <source>
        <dbReference type="EMBL" id="KAK1661964.1"/>
    </source>
</evidence>
<feature type="domain" description="Serpin" evidence="2">
    <location>
        <begin position="221"/>
        <end position="294"/>
    </location>
</feature>
<dbReference type="InterPro" id="IPR042185">
    <property type="entry name" value="Serpin_sf_2"/>
</dbReference>
<dbReference type="Proteomes" id="UP001231189">
    <property type="component" value="Unassembled WGS sequence"/>
</dbReference>
<dbReference type="PANTHER" id="PTHR11461:SF385">
    <property type="entry name" value="SERPIN DOMAIN-CONTAINING PROTEIN"/>
    <property type="match status" value="1"/>
</dbReference>
<feature type="domain" description="Serpin" evidence="2">
    <location>
        <begin position="3"/>
        <end position="112"/>
    </location>
</feature>
<accession>A0AAD8SQK5</accession>
<organism evidence="3 4">
    <name type="scientific">Lolium multiflorum</name>
    <name type="common">Italian ryegrass</name>
    <name type="synonym">Lolium perenne subsp. multiflorum</name>
    <dbReference type="NCBI Taxonomy" id="4521"/>
    <lineage>
        <taxon>Eukaryota</taxon>
        <taxon>Viridiplantae</taxon>
        <taxon>Streptophyta</taxon>
        <taxon>Embryophyta</taxon>
        <taxon>Tracheophyta</taxon>
        <taxon>Spermatophyta</taxon>
        <taxon>Magnoliopsida</taxon>
        <taxon>Liliopsida</taxon>
        <taxon>Poales</taxon>
        <taxon>Poaceae</taxon>
        <taxon>BOP clade</taxon>
        <taxon>Pooideae</taxon>
        <taxon>Poodae</taxon>
        <taxon>Poeae</taxon>
        <taxon>Poeae Chloroplast Group 2 (Poeae type)</taxon>
        <taxon>Loliodinae</taxon>
        <taxon>Loliinae</taxon>
        <taxon>Lolium</taxon>
    </lineage>
</organism>
<dbReference type="Pfam" id="PF00079">
    <property type="entry name" value="Serpin"/>
    <property type="match status" value="2"/>
</dbReference>
<proteinExistence type="inferred from homology"/>
<dbReference type="Gene3D" id="3.30.497.10">
    <property type="entry name" value="Antithrombin, subunit I, domain 2"/>
    <property type="match status" value="2"/>
</dbReference>
<gene>
    <name evidence="3" type="ORF">QYE76_050123</name>
</gene>
<dbReference type="GO" id="GO:0004867">
    <property type="term" value="F:serine-type endopeptidase inhibitor activity"/>
    <property type="evidence" value="ECO:0007669"/>
    <property type="project" value="InterPro"/>
</dbReference>
<evidence type="ECO:0000313" key="4">
    <source>
        <dbReference type="Proteomes" id="UP001231189"/>
    </source>
</evidence>
<protein>
    <recommendedName>
        <fullName evidence="2">Serpin domain-containing protein</fullName>
    </recommendedName>
</protein>
<dbReference type="AlphaFoldDB" id="A0AAD8SQK5"/>
<dbReference type="Gene3D" id="2.30.39.10">
    <property type="entry name" value="Alpha-1-antitrypsin, domain 1"/>
    <property type="match status" value="2"/>
</dbReference>
<comment type="caution">
    <text evidence="3">The sequence shown here is derived from an EMBL/GenBank/DDBJ whole genome shotgun (WGS) entry which is preliminary data.</text>
</comment>
<comment type="similarity">
    <text evidence="1">Belongs to the serpin family.</text>
</comment>
<dbReference type="InterPro" id="IPR000215">
    <property type="entry name" value="Serpin_fam"/>
</dbReference>
<dbReference type="EMBL" id="JAUUTY010000003">
    <property type="protein sequence ID" value="KAK1661964.1"/>
    <property type="molecule type" value="Genomic_DNA"/>
</dbReference>
<sequence>MGTYKAEASVVDFRHAPEEARCQINAWAARATRNLIKSVLHPGSIKPTSRVVLDNAVYFKGVWEDQPFDTRDTELKPFHRLDGSHFDVPFMSSGKEQFVAVHDGFKVLKLRYMMAAPDHTSSKTPPPAPFGRAELGPYFLPRPSAPAFGPFPVPQHFSGFYRPPPPPLAYPWPYREIVSSHGYPPNAYAPHPHVVAPHGYAPEMWARRYVSSPQPADDPTQFSMCIFLPDAHDGLRGLLDTIVPAWIPVSHLPKRRVDIRELRVPRFKLSFDSNIIRVLKKLGLELPFSAQADLLDT</sequence>
<dbReference type="InterPro" id="IPR042178">
    <property type="entry name" value="Serpin_sf_1"/>
</dbReference>
<keyword evidence="4" id="KW-1185">Reference proteome</keyword>
<dbReference type="InterPro" id="IPR036186">
    <property type="entry name" value="Serpin_sf"/>
</dbReference>
<dbReference type="InterPro" id="IPR023796">
    <property type="entry name" value="Serpin_dom"/>
</dbReference>
<dbReference type="SUPFAM" id="SSF56574">
    <property type="entry name" value="Serpins"/>
    <property type="match status" value="2"/>
</dbReference>
<evidence type="ECO:0000256" key="1">
    <source>
        <dbReference type="ARBA" id="ARBA00009500"/>
    </source>
</evidence>
<dbReference type="GO" id="GO:0005615">
    <property type="term" value="C:extracellular space"/>
    <property type="evidence" value="ECO:0007669"/>
    <property type="project" value="InterPro"/>
</dbReference>
<reference evidence="3" key="1">
    <citation type="submission" date="2023-07" db="EMBL/GenBank/DDBJ databases">
        <title>A chromosome-level genome assembly of Lolium multiflorum.</title>
        <authorList>
            <person name="Chen Y."/>
            <person name="Copetti D."/>
            <person name="Kolliker R."/>
            <person name="Studer B."/>
        </authorList>
    </citation>
    <scope>NUCLEOTIDE SEQUENCE</scope>
    <source>
        <strain evidence="3">02402/16</strain>
        <tissue evidence="3">Leaf</tissue>
    </source>
</reference>